<evidence type="ECO:0008006" key="3">
    <source>
        <dbReference type="Google" id="ProtNLM"/>
    </source>
</evidence>
<dbReference type="RefSeq" id="WP_174605220.1">
    <property type="nucleotide sequence ID" value="NZ_CP054490.1"/>
</dbReference>
<reference evidence="1 2" key="1">
    <citation type="submission" date="2020-05" db="EMBL/GenBank/DDBJ databases">
        <title>Horizontal transmission and recombination maintain forever young bacterial symbiont genomes.</title>
        <authorList>
            <person name="Russell S.L."/>
            <person name="Pepper-Tunick E."/>
            <person name="Svedberg J."/>
            <person name="Byrne A."/>
            <person name="Ruelas Castillo J."/>
            <person name="Vollmers C."/>
            <person name="Beinart R.A."/>
            <person name="Corbett-Detig R."/>
        </authorList>
    </citation>
    <scope>NUCLEOTIDE SEQUENCE [LARGE SCALE GENOMIC DNA]</scope>
    <source>
        <strain evidence="1">JDF_Ridge</strain>
    </source>
</reference>
<dbReference type="InterPro" id="IPR035437">
    <property type="entry name" value="SNase_OB-fold_sf"/>
</dbReference>
<evidence type="ECO:0000313" key="1">
    <source>
        <dbReference type="EMBL" id="QKQ23780.1"/>
    </source>
</evidence>
<dbReference type="KEGG" id="reo:HUE58_00895"/>
<name>A0A6N0HN94_9GAMM</name>
<gene>
    <name evidence="1" type="ORF">HUE58_00895</name>
</gene>
<protein>
    <recommendedName>
        <fullName evidence="3">TNase-like domain-containing protein</fullName>
    </recommendedName>
</protein>
<sequence>MRILKDDVDIEAYMMTQGTASSYKNAYQKEEENAKANKRGFWGFYKSSIKINGVSLTLVSLSYGQGRNLIVL</sequence>
<dbReference type="SUPFAM" id="SSF50199">
    <property type="entry name" value="Staphylococcal nuclease"/>
    <property type="match status" value="1"/>
</dbReference>
<dbReference type="Proteomes" id="UP000509429">
    <property type="component" value="Chromosome"/>
</dbReference>
<organism evidence="1 2">
    <name type="scientific">Candidatus Ruthia endofausta</name>
    <dbReference type="NCBI Taxonomy" id="2738852"/>
    <lineage>
        <taxon>Bacteria</taxon>
        <taxon>Pseudomonadati</taxon>
        <taxon>Pseudomonadota</taxon>
        <taxon>Gammaproteobacteria</taxon>
        <taxon>Candidatus Pseudothioglobaceae</taxon>
        <taxon>Candidatus Ruthturnera</taxon>
    </lineage>
</organism>
<evidence type="ECO:0000313" key="2">
    <source>
        <dbReference type="Proteomes" id="UP000509429"/>
    </source>
</evidence>
<proteinExistence type="predicted"/>
<dbReference type="EMBL" id="CP054490">
    <property type="protein sequence ID" value="QKQ23780.1"/>
    <property type="molecule type" value="Genomic_DNA"/>
</dbReference>
<keyword evidence="2" id="KW-1185">Reference proteome</keyword>
<dbReference type="Gene3D" id="2.40.50.90">
    <property type="match status" value="1"/>
</dbReference>
<dbReference type="AlphaFoldDB" id="A0A6N0HN94"/>
<accession>A0A6N0HN94</accession>